<dbReference type="AlphaFoldDB" id="A0A6N2X9S0"/>
<reference evidence="1" key="1">
    <citation type="submission" date="2019-11" db="EMBL/GenBank/DDBJ databases">
        <authorList>
            <person name="Feng L."/>
        </authorList>
    </citation>
    <scope>NUCLEOTIDE SEQUENCE</scope>
    <source>
        <strain evidence="1">BvulgatusLFYP11</strain>
    </source>
</reference>
<name>A0A6N2X9S0_PHOVU</name>
<protein>
    <submittedName>
        <fullName evidence="1">Uncharacterized protein</fullName>
    </submittedName>
</protein>
<sequence>MYFILYLIREAVNLPMPFLILLSSLPLTEKNGKSNLFIKYYFPYTYY</sequence>
<evidence type="ECO:0000313" key="1">
    <source>
        <dbReference type="EMBL" id="VYT50510.1"/>
    </source>
</evidence>
<gene>
    <name evidence="1" type="ORF">BVLFYP11_00492</name>
</gene>
<organism evidence="1">
    <name type="scientific">Phocaeicola vulgatus</name>
    <name type="common">Bacteroides vulgatus</name>
    <dbReference type="NCBI Taxonomy" id="821"/>
    <lineage>
        <taxon>Bacteria</taxon>
        <taxon>Pseudomonadati</taxon>
        <taxon>Bacteroidota</taxon>
        <taxon>Bacteroidia</taxon>
        <taxon>Bacteroidales</taxon>
        <taxon>Bacteroidaceae</taxon>
        <taxon>Phocaeicola</taxon>
    </lineage>
</organism>
<accession>A0A6N2X9S0</accession>
<proteinExistence type="predicted"/>
<dbReference type="EMBL" id="CACRTA010000052">
    <property type="protein sequence ID" value="VYT50510.1"/>
    <property type="molecule type" value="Genomic_DNA"/>
</dbReference>